<dbReference type="Proteomes" id="UP000594638">
    <property type="component" value="Unassembled WGS sequence"/>
</dbReference>
<proteinExistence type="predicted"/>
<dbReference type="InterPro" id="IPR032675">
    <property type="entry name" value="LRR_dom_sf"/>
</dbReference>
<keyword evidence="2" id="KW-1185">Reference proteome</keyword>
<evidence type="ECO:0008006" key="3">
    <source>
        <dbReference type="Google" id="ProtNLM"/>
    </source>
</evidence>
<dbReference type="Gramene" id="OE9A014509T1">
    <property type="protein sequence ID" value="OE9A014509C1"/>
    <property type="gene ID" value="OE9A014509"/>
</dbReference>
<accession>A0A8S0UZ65</accession>
<gene>
    <name evidence="1" type="ORF">OLEA9_A014509</name>
</gene>
<dbReference type="PANTHER" id="PTHR31900:SF34">
    <property type="entry name" value="EMB|CAB62440.1-RELATED"/>
    <property type="match status" value="1"/>
</dbReference>
<dbReference type="SUPFAM" id="SSF52047">
    <property type="entry name" value="RNI-like"/>
    <property type="match status" value="1"/>
</dbReference>
<dbReference type="PANTHER" id="PTHR31900">
    <property type="entry name" value="F-BOX/RNI SUPERFAMILY PROTEIN-RELATED"/>
    <property type="match status" value="1"/>
</dbReference>
<organism evidence="1 2">
    <name type="scientific">Olea europaea subsp. europaea</name>
    <dbReference type="NCBI Taxonomy" id="158383"/>
    <lineage>
        <taxon>Eukaryota</taxon>
        <taxon>Viridiplantae</taxon>
        <taxon>Streptophyta</taxon>
        <taxon>Embryophyta</taxon>
        <taxon>Tracheophyta</taxon>
        <taxon>Spermatophyta</taxon>
        <taxon>Magnoliopsida</taxon>
        <taxon>eudicotyledons</taxon>
        <taxon>Gunneridae</taxon>
        <taxon>Pentapetalae</taxon>
        <taxon>asterids</taxon>
        <taxon>lamiids</taxon>
        <taxon>Lamiales</taxon>
        <taxon>Oleaceae</taxon>
        <taxon>Oleeae</taxon>
        <taxon>Olea</taxon>
    </lineage>
</organism>
<dbReference type="OrthoDB" id="1298252at2759"/>
<protein>
    <recommendedName>
        <fullName evidence="3">F-box/LRR-repeat protein</fullName>
    </recommendedName>
</protein>
<reference evidence="1 2" key="1">
    <citation type="submission" date="2019-12" db="EMBL/GenBank/DDBJ databases">
        <authorList>
            <person name="Alioto T."/>
            <person name="Alioto T."/>
            <person name="Gomez Garrido J."/>
        </authorList>
    </citation>
    <scope>NUCLEOTIDE SEQUENCE [LARGE SCALE GENOMIC DNA]</scope>
</reference>
<dbReference type="Gene3D" id="3.80.10.10">
    <property type="entry name" value="Ribonuclease Inhibitor"/>
    <property type="match status" value="1"/>
</dbReference>
<evidence type="ECO:0000313" key="1">
    <source>
        <dbReference type="EMBL" id="CAA3024553.1"/>
    </source>
</evidence>
<dbReference type="EMBL" id="CACTIH010009111">
    <property type="protein sequence ID" value="CAA3024553.1"/>
    <property type="molecule type" value="Genomic_DNA"/>
</dbReference>
<dbReference type="InterPro" id="IPR050232">
    <property type="entry name" value="FBL13/AtMIF1-like"/>
</dbReference>
<comment type="caution">
    <text evidence="1">The sequence shown here is derived from an EMBL/GenBank/DDBJ whole genome shotgun (WGS) entry which is preliminary data.</text>
</comment>
<dbReference type="AlphaFoldDB" id="A0A8S0UZ65"/>
<evidence type="ECO:0000313" key="2">
    <source>
        <dbReference type="Proteomes" id="UP000594638"/>
    </source>
</evidence>
<sequence length="157" mass="17598">MFTTEYIVENLGSVVTAELRMGCCATTAELFHSRAVRFLWEFGTVKSLSMDEFFIAVLRSAGCLDLPTFSNLTSLELCVNYYTDQGMIACLLNICPNLKYLLIREENDEDCLEEEMQISLRSDVEMVPECLLSSLEVIVLLGFHGITRDGDGKVFVG</sequence>
<name>A0A8S0UZ65_OLEEU</name>